<evidence type="ECO:0000313" key="2">
    <source>
        <dbReference type="Proteomes" id="UP000596660"/>
    </source>
</evidence>
<dbReference type="Proteomes" id="UP000596660">
    <property type="component" value="Unplaced"/>
</dbReference>
<protein>
    <submittedName>
        <fullName evidence="1">Uncharacterized protein</fullName>
    </submittedName>
</protein>
<dbReference type="EnsemblPlants" id="AUR62000407-RA">
    <property type="protein sequence ID" value="AUR62000407-RA:cds"/>
    <property type="gene ID" value="AUR62000407"/>
</dbReference>
<keyword evidence="2" id="KW-1185">Reference proteome</keyword>
<dbReference type="AlphaFoldDB" id="A0A803KN01"/>
<sequence length="529" mass="60360">MKWPLLIRGGRMGEHCSQIVSKITCDCEYLSQLVVFIVTSILGLRLTNLNRLNIDPKLLLAKKQMSLPCKRNSDGSEKVLEEEKVRGCLMKIVDYKQKYALLEDGEFGSQKVSLTGRITNKEDYSDESHFLMHEGGLEVLLVAMKRNCQNVGLVELGHDVRVTGHQPKHHKHFEKLSNHQFQWKVYNGVKILQPPIKQGRNMCAFAAVVKQLDYNLRLLYANASKGSSLTEDQCIFDHKKWENDLKKEYPDRKTRWKPIELLVEAQTRGVPLWNHGTHVIQFTKGMSCRKIDAIFQLKQLLKFFPVIGVVPVCTTYNVDGDDVYVGGDSYVTERRFNTEGMEVEQRALHAVVLVDLCEIDGILYISYQNSEGDSGKSMCELGISWMEAALISEIVYGCSLPPVHPPSVLQTKNQIDSMLAEFEMVGSGLSTSQEYFRKGQNMIYQITEPRMVFHNDKRMSWDKKIRDYITSIHDISQKLKKFFQKYKNVEKAAVAGFGNVPRLLEACGDADEIEGFAIKLQQLHQNTLL</sequence>
<dbReference type="Gramene" id="AUR62000407-RA">
    <property type="protein sequence ID" value="AUR62000407-RA:cds"/>
    <property type="gene ID" value="AUR62000407"/>
</dbReference>
<accession>A0A803KN01</accession>
<reference evidence="1" key="2">
    <citation type="submission" date="2021-03" db="UniProtKB">
        <authorList>
            <consortium name="EnsemblPlants"/>
        </authorList>
    </citation>
    <scope>IDENTIFICATION</scope>
</reference>
<organism evidence="1 2">
    <name type="scientific">Chenopodium quinoa</name>
    <name type="common">Quinoa</name>
    <dbReference type="NCBI Taxonomy" id="63459"/>
    <lineage>
        <taxon>Eukaryota</taxon>
        <taxon>Viridiplantae</taxon>
        <taxon>Streptophyta</taxon>
        <taxon>Embryophyta</taxon>
        <taxon>Tracheophyta</taxon>
        <taxon>Spermatophyta</taxon>
        <taxon>Magnoliopsida</taxon>
        <taxon>eudicotyledons</taxon>
        <taxon>Gunneridae</taxon>
        <taxon>Pentapetalae</taxon>
        <taxon>Caryophyllales</taxon>
        <taxon>Chenopodiaceae</taxon>
        <taxon>Chenopodioideae</taxon>
        <taxon>Atripliceae</taxon>
        <taxon>Chenopodium</taxon>
    </lineage>
</organism>
<name>A0A803KN01_CHEQI</name>
<reference evidence="1" key="1">
    <citation type="journal article" date="2017" name="Nature">
        <title>The genome of Chenopodium quinoa.</title>
        <authorList>
            <person name="Jarvis D.E."/>
            <person name="Ho Y.S."/>
            <person name="Lightfoot D.J."/>
            <person name="Schmoeckel S.M."/>
            <person name="Li B."/>
            <person name="Borm T.J.A."/>
            <person name="Ohyanagi H."/>
            <person name="Mineta K."/>
            <person name="Michell C.T."/>
            <person name="Saber N."/>
            <person name="Kharbatia N.M."/>
            <person name="Rupper R.R."/>
            <person name="Sharp A.R."/>
            <person name="Dally N."/>
            <person name="Boughton B.A."/>
            <person name="Woo Y.H."/>
            <person name="Gao G."/>
            <person name="Schijlen E.G.W.M."/>
            <person name="Guo X."/>
            <person name="Momin A.A."/>
            <person name="Negrao S."/>
            <person name="Al-Babili S."/>
            <person name="Gehring C."/>
            <person name="Roessner U."/>
            <person name="Jung C."/>
            <person name="Murphy K."/>
            <person name="Arold S.T."/>
            <person name="Gojobori T."/>
            <person name="van der Linden C.G."/>
            <person name="van Loo E.N."/>
            <person name="Jellen E.N."/>
            <person name="Maughan P.J."/>
            <person name="Tester M."/>
        </authorList>
    </citation>
    <scope>NUCLEOTIDE SEQUENCE [LARGE SCALE GENOMIC DNA]</scope>
    <source>
        <strain evidence="1">cv. PI 614886</strain>
    </source>
</reference>
<evidence type="ECO:0000313" key="1">
    <source>
        <dbReference type="EnsemblPlants" id="AUR62000407-RA:cds"/>
    </source>
</evidence>
<proteinExistence type="predicted"/>